<dbReference type="PANTHER" id="PTHR12629">
    <property type="entry name" value="DIPHOSPHOINOSITOL POLYPHOSPHATE PHOSPHOHYDROLASE"/>
    <property type="match status" value="1"/>
</dbReference>
<dbReference type="Gene3D" id="3.90.79.10">
    <property type="entry name" value="Nucleoside Triphosphate Pyrophosphohydrolase"/>
    <property type="match status" value="1"/>
</dbReference>
<keyword evidence="3 6" id="KW-0378">Hydrolase</keyword>
<comment type="cofactor">
    <cofactor evidence="1">
        <name>Mg(2+)</name>
        <dbReference type="ChEBI" id="CHEBI:18420"/>
    </cofactor>
</comment>
<dbReference type="EMBL" id="JAVDBT010000004">
    <property type="protein sequence ID" value="MDQ2065779.1"/>
    <property type="molecule type" value="Genomic_DNA"/>
</dbReference>
<feature type="domain" description="Nudix hydrolase" evidence="5">
    <location>
        <begin position="2"/>
        <end position="134"/>
    </location>
</feature>
<dbReference type="PROSITE" id="PS51462">
    <property type="entry name" value="NUDIX"/>
    <property type="match status" value="1"/>
</dbReference>
<dbReference type="InterPro" id="IPR015797">
    <property type="entry name" value="NUDIX_hydrolase-like_dom_sf"/>
</dbReference>
<proteinExistence type="predicted"/>
<accession>A0ABU0VVL4</accession>
<dbReference type="Pfam" id="PF00293">
    <property type="entry name" value="NUDIX"/>
    <property type="match status" value="1"/>
</dbReference>
<dbReference type="PANTHER" id="PTHR12629:SF0">
    <property type="entry name" value="DIPHOSPHOINOSITOL-POLYPHOSPHATE DIPHOSPHATASE"/>
    <property type="match status" value="1"/>
</dbReference>
<dbReference type="RefSeq" id="WP_306679468.1">
    <property type="nucleotide sequence ID" value="NZ_JAVDBT010000004.1"/>
</dbReference>
<comment type="caution">
    <text evidence="6">The sequence shown here is derived from an EMBL/GenBank/DDBJ whole genome shotgun (WGS) entry which is preliminary data.</text>
</comment>
<evidence type="ECO:0000256" key="4">
    <source>
        <dbReference type="ARBA" id="ARBA00022842"/>
    </source>
</evidence>
<dbReference type="SUPFAM" id="SSF55811">
    <property type="entry name" value="Nudix"/>
    <property type="match status" value="1"/>
</dbReference>
<organism evidence="6 7">
    <name type="scientific">Pseudogemmobacter lacusdianii</name>
    <dbReference type="NCBI Taxonomy" id="3069608"/>
    <lineage>
        <taxon>Bacteria</taxon>
        <taxon>Pseudomonadati</taxon>
        <taxon>Pseudomonadota</taxon>
        <taxon>Alphaproteobacteria</taxon>
        <taxon>Rhodobacterales</taxon>
        <taxon>Paracoccaceae</taxon>
        <taxon>Pseudogemmobacter</taxon>
    </lineage>
</organism>
<keyword evidence="7" id="KW-1185">Reference proteome</keyword>
<sequence>MSTRDQIGALCWRPQGKGHEVLLITSRDTGRWVIPKGWRMQGLTDSRAAAQEAWEEAGIKGEPNDDAVGFFAYRKVLDGGKSVPCVVKVFPLKVDRLASAYPEKGQRRRKWFAPEKAAKKVDEPDLRQLILSFMPQDDAAEG</sequence>
<keyword evidence="2" id="KW-0479">Metal-binding</keyword>
<evidence type="ECO:0000256" key="1">
    <source>
        <dbReference type="ARBA" id="ARBA00001946"/>
    </source>
</evidence>
<evidence type="ECO:0000256" key="3">
    <source>
        <dbReference type="ARBA" id="ARBA00022801"/>
    </source>
</evidence>
<evidence type="ECO:0000313" key="7">
    <source>
        <dbReference type="Proteomes" id="UP001239680"/>
    </source>
</evidence>
<dbReference type="Proteomes" id="UP001239680">
    <property type="component" value="Unassembled WGS sequence"/>
</dbReference>
<dbReference type="GO" id="GO:0016787">
    <property type="term" value="F:hydrolase activity"/>
    <property type="evidence" value="ECO:0007669"/>
    <property type="project" value="UniProtKB-KW"/>
</dbReference>
<dbReference type="CDD" id="cd04666">
    <property type="entry name" value="NUDIX_DIPP2_like_Nudt4"/>
    <property type="match status" value="1"/>
</dbReference>
<evidence type="ECO:0000313" key="6">
    <source>
        <dbReference type="EMBL" id="MDQ2065779.1"/>
    </source>
</evidence>
<reference evidence="6 7" key="1">
    <citation type="submission" date="2023-08" db="EMBL/GenBank/DDBJ databases">
        <title>Characterization of two Paracoccaceae strains isolated from Phycosphere and proposal of Xinfangfangia lacusdiani sp. nov.</title>
        <authorList>
            <person name="Deng Y."/>
            <person name="Zhang Y.Q."/>
        </authorList>
    </citation>
    <scope>NUCLEOTIDE SEQUENCE [LARGE SCALE GENOMIC DNA]</scope>
    <source>
        <strain evidence="6 7">CPCC 101601</strain>
    </source>
</reference>
<dbReference type="InterPro" id="IPR000086">
    <property type="entry name" value="NUDIX_hydrolase_dom"/>
</dbReference>
<keyword evidence="4" id="KW-0460">Magnesium</keyword>
<evidence type="ECO:0000256" key="2">
    <source>
        <dbReference type="ARBA" id="ARBA00022723"/>
    </source>
</evidence>
<gene>
    <name evidence="6" type="ORF">Q9295_05305</name>
</gene>
<evidence type="ECO:0000259" key="5">
    <source>
        <dbReference type="PROSITE" id="PS51462"/>
    </source>
</evidence>
<dbReference type="InterPro" id="IPR047198">
    <property type="entry name" value="DDP-like_NUDIX"/>
</dbReference>
<name>A0ABU0VVL4_9RHOB</name>
<protein>
    <submittedName>
        <fullName evidence="6">NUDIX hydrolase</fullName>
    </submittedName>
</protein>